<accession>A0A3M9MJ14</accession>
<comment type="caution">
    <text evidence="2">The sequence shown here is derived from an EMBL/GenBank/DDBJ whole genome shotgun (WGS) entry which is preliminary data.</text>
</comment>
<proteinExistence type="predicted"/>
<dbReference type="Proteomes" id="UP000271678">
    <property type="component" value="Unassembled WGS sequence"/>
</dbReference>
<gene>
    <name evidence="2" type="ORF">EFY87_03840</name>
</gene>
<sequence>MLGEVSQAEPLDPSLPSSVPATKRWHDSTVANAATAWLRDPRDYVAYQHLVAAVDARNAFLNPQLDFAHGPAPEPTSDPQRIGDAFPGDPGELLARLRGGSQ</sequence>
<dbReference type="EMBL" id="RJJQ01000002">
    <property type="protein sequence ID" value="RNI24833.1"/>
    <property type="molecule type" value="Genomic_DNA"/>
</dbReference>
<evidence type="ECO:0000313" key="2">
    <source>
        <dbReference type="EMBL" id="RNI24833.1"/>
    </source>
</evidence>
<protein>
    <submittedName>
        <fullName evidence="2">Uncharacterized protein</fullName>
    </submittedName>
</protein>
<keyword evidence="3" id="KW-1185">Reference proteome</keyword>
<evidence type="ECO:0000313" key="3">
    <source>
        <dbReference type="Proteomes" id="UP000271678"/>
    </source>
</evidence>
<organism evidence="2 3">
    <name type="scientific">Flexivirga caeni</name>
    <dbReference type="NCBI Taxonomy" id="2294115"/>
    <lineage>
        <taxon>Bacteria</taxon>
        <taxon>Bacillati</taxon>
        <taxon>Actinomycetota</taxon>
        <taxon>Actinomycetes</taxon>
        <taxon>Micrococcales</taxon>
        <taxon>Dermacoccaceae</taxon>
        <taxon>Flexivirga</taxon>
    </lineage>
</organism>
<name>A0A3M9MJ14_9MICO</name>
<dbReference type="AlphaFoldDB" id="A0A3M9MJ14"/>
<feature type="region of interest" description="Disordered" evidence="1">
    <location>
        <begin position="1"/>
        <end position="23"/>
    </location>
</feature>
<reference evidence="2 3" key="1">
    <citation type="submission" date="2018-11" db="EMBL/GenBank/DDBJ databases">
        <title>Draft genome of Simplicispira Flexivirga sp. BO-16.</title>
        <authorList>
            <person name="Im W.T."/>
        </authorList>
    </citation>
    <scope>NUCLEOTIDE SEQUENCE [LARGE SCALE GENOMIC DNA]</scope>
    <source>
        <strain evidence="2 3">BO-16</strain>
    </source>
</reference>
<evidence type="ECO:0000256" key="1">
    <source>
        <dbReference type="SAM" id="MobiDB-lite"/>
    </source>
</evidence>